<name>A0A6J4RKL6_9BACT</name>
<evidence type="ECO:0000313" key="1">
    <source>
        <dbReference type="EMBL" id="CAA9473562.1"/>
    </source>
</evidence>
<protein>
    <submittedName>
        <fullName evidence="1">Uncharacterized protein</fullName>
    </submittedName>
</protein>
<dbReference type="AlphaFoldDB" id="A0A6J4RKL6"/>
<organism evidence="1">
    <name type="scientific">uncultured Segetibacter sp</name>
    <dbReference type="NCBI Taxonomy" id="481133"/>
    <lineage>
        <taxon>Bacteria</taxon>
        <taxon>Pseudomonadati</taxon>
        <taxon>Bacteroidota</taxon>
        <taxon>Chitinophagia</taxon>
        <taxon>Chitinophagales</taxon>
        <taxon>Chitinophagaceae</taxon>
        <taxon>Segetibacter</taxon>
        <taxon>environmental samples</taxon>
    </lineage>
</organism>
<reference evidence="1" key="1">
    <citation type="submission" date="2020-02" db="EMBL/GenBank/DDBJ databases">
        <authorList>
            <person name="Meier V. D."/>
        </authorList>
    </citation>
    <scope>NUCLEOTIDE SEQUENCE</scope>
    <source>
        <strain evidence="1">AVDCRST_MAG96</strain>
    </source>
</reference>
<dbReference type="EMBL" id="CADCVN010000213">
    <property type="protein sequence ID" value="CAA9473562.1"/>
    <property type="molecule type" value="Genomic_DNA"/>
</dbReference>
<sequence length="90" mass="10343">MRDNAVANIAISALKDTTVDGRIMRVAEAIQKQIEDISTVKESRKQMVPLKELGEILFFYIPSFSDIRDWQNSKNMDFGILLKNSWQNPL</sequence>
<proteinExistence type="predicted"/>
<accession>A0A6J4RKL6</accession>
<gene>
    <name evidence="1" type="ORF">AVDCRST_MAG96-563</name>
</gene>